<organism evidence="3 4">
    <name type="scientific">Microscilla marina ATCC 23134</name>
    <dbReference type="NCBI Taxonomy" id="313606"/>
    <lineage>
        <taxon>Bacteria</taxon>
        <taxon>Pseudomonadati</taxon>
        <taxon>Bacteroidota</taxon>
        <taxon>Cytophagia</taxon>
        <taxon>Cytophagales</taxon>
        <taxon>Microscillaceae</taxon>
        <taxon>Microscilla</taxon>
    </lineage>
</organism>
<keyword evidence="4" id="KW-1185">Reference proteome</keyword>
<dbReference type="RefSeq" id="WP_002701992.1">
    <property type="nucleotide sequence ID" value="NZ_AAWS01000042.1"/>
</dbReference>
<evidence type="ECO:0000259" key="2">
    <source>
        <dbReference type="Pfam" id="PF02517"/>
    </source>
</evidence>
<dbReference type="GO" id="GO:0004175">
    <property type="term" value="F:endopeptidase activity"/>
    <property type="evidence" value="ECO:0007669"/>
    <property type="project" value="UniProtKB-ARBA"/>
</dbReference>
<accession>A1ZUR8</accession>
<dbReference type="InterPro" id="IPR003675">
    <property type="entry name" value="Rce1/LyrA-like_dom"/>
</dbReference>
<dbReference type="AlphaFoldDB" id="A1ZUR8"/>
<feature type="domain" description="CAAX prenyl protease 2/Lysostaphin resistance protein A-like" evidence="2">
    <location>
        <begin position="170"/>
        <end position="255"/>
    </location>
</feature>
<gene>
    <name evidence="3" type="ORF">M23134_07634</name>
</gene>
<keyword evidence="3" id="KW-0645">Protease</keyword>
<comment type="caution">
    <text evidence="3">The sequence shown here is derived from an EMBL/GenBank/DDBJ whole genome shotgun (WGS) entry which is preliminary data.</text>
</comment>
<dbReference type="Proteomes" id="UP000004095">
    <property type="component" value="Unassembled WGS sequence"/>
</dbReference>
<dbReference type="Pfam" id="PF02517">
    <property type="entry name" value="Rce1-like"/>
    <property type="match status" value="1"/>
</dbReference>
<feature type="transmembrane region" description="Helical" evidence="1">
    <location>
        <begin position="35"/>
        <end position="58"/>
    </location>
</feature>
<dbReference type="GO" id="GO:0006508">
    <property type="term" value="P:proteolysis"/>
    <property type="evidence" value="ECO:0007669"/>
    <property type="project" value="UniProtKB-KW"/>
</dbReference>
<reference evidence="3 4" key="1">
    <citation type="submission" date="2007-01" db="EMBL/GenBank/DDBJ databases">
        <authorList>
            <person name="Haygood M."/>
            <person name="Podell S."/>
            <person name="Anderson C."/>
            <person name="Hopkinson B."/>
            <person name="Roe K."/>
            <person name="Barbeau K."/>
            <person name="Gaasterland T."/>
            <person name="Ferriera S."/>
            <person name="Johnson J."/>
            <person name="Kravitz S."/>
            <person name="Beeson K."/>
            <person name="Sutton G."/>
            <person name="Rogers Y.-H."/>
            <person name="Friedman R."/>
            <person name="Frazier M."/>
            <person name="Venter J.C."/>
        </authorList>
    </citation>
    <scope>NUCLEOTIDE SEQUENCE [LARGE SCALE GENOMIC DNA]</scope>
    <source>
        <strain evidence="3 4">ATCC 23134</strain>
    </source>
</reference>
<dbReference type="OrthoDB" id="5525190at2"/>
<evidence type="ECO:0000256" key="1">
    <source>
        <dbReference type="SAM" id="Phobius"/>
    </source>
</evidence>
<feature type="transmembrane region" description="Helical" evidence="1">
    <location>
        <begin position="88"/>
        <end position="108"/>
    </location>
</feature>
<name>A1ZUR8_MICM2</name>
<keyword evidence="1" id="KW-0812">Transmembrane</keyword>
<evidence type="ECO:0000313" key="3">
    <source>
        <dbReference type="EMBL" id="EAY25822.1"/>
    </source>
</evidence>
<dbReference type="eggNOG" id="COG1266">
    <property type="taxonomic scope" value="Bacteria"/>
</dbReference>
<dbReference type="GO" id="GO:0080120">
    <property type="term" value="P:CAAX-box protein maturation"/>
    <property type="evidence" value="ECO:0007669"/>
    <property type="project" value="UniProtKB-ARBA"/>
</dbReference>
<sequence>MLKKLWRKLFLSTFQKVSQEATPQMHGVGLNNQTIGILTTAILCLVFTEYWGSLSYLVKSLANISLPLSNQLKHWLKIHAHPQWIKTVYWSMVTIVFFLLVPLVYIRWWLKKPLKDFGWQWRATRQDILIYITCLLCMLPLVWVVSSSPVFLAKYPFYQPKPNEVAWERYFVLWQLVYLLQFVAVEFFFRGFILHGIKKQLGAYSIWVAMLPYCMIHFGKPLPETLGAIVAGLILGTFSLKNNSIWLGVLLHYGVAITMDLLALWHKGLLFG</sequence>
<proteinExistence type="predicted"/>
<feature type="transmembrane region" description="Helical" evidence="1">
    <location>
        <begin position="128"/>
        <end position="151"/>
    </location>
</feature>
<evidence type="ECO:0000313" key="4">
    <source>
        <dbReference type="Proteomes" id="UP000004095"/>
    </source>
</evidence>
<keyword evidence="1" id="KW-1133">Transmembrane helix</keyword>
<feature type="transmembrane region" description="Helical" evidence="1">
    <location>
        <begin position="201"/>
        <end position="218"/>
    </location>
</feature>
<dbReference type="EMBL" id="AAWS01000042">
    <property type="protein sequence ID" value="EAY25822.1"/>
    <property type="molecule type" value="Genomic_DNA"/>
</dbReference>
<keyword evidence="1" id="KW-0472">Membrane</keyword>
<protein>
    <submittedName>
        <fullName evidence="3">Caax amino terminal protease family</fullName>
    </submittedName>
</protein>
<keyword evidence="3" id="KW-0378">Hydrolase</keyword>
<feature type="transmembrane region" description="Helical" evidence="1">
    <location>
        <begin position="171"/>
        <end position="189"/>
    </location>
</feature>